<feature type="transmembrane region" description="Helical" evidence="1">
    <location>
        <begin position="205"/>
        <end position="224"/>
    </location>
</feature>
<dbReference type="NCBIfam" id="TIGR03786">
    <property type="entry name" value="strep_pil_rpt"/>
    <property type="match status" value="1"/>
</dbReference>
<proteinExistence type="predicted"/>
<organism evidence="3 4">
    <name type="scientific">Anaerobutyricum hallii</name>
    <dbReference type="NCBI Taxonomy" id="39488"/>
    <lineage>
        <taxon>Bacteria</taxon>
        <taxon>Bacillati</taxon>
        <taxon>Bacillota</taxon>
        <taxon>Clostridia</taxon>
        <taxon>Lachnospirales</taxon>
        <taxon>Lachnospiraceae</taxon>
        <taxon>Anaerobutyricum</taxon>
    </lineage>
</organism>
<dbReference type="NCBIfam" id="TIGR01167">
    <property type="entry name" value="LPXTG_anchor"/>
    <property type="match status" value="1"/>
</dbReference>
<gene>
    <name evidence="3" type="ORF">DW833_13885</name>
</gene>
<feature type="domain" description="Streptococcal pilin isopeptide linkage" evidence="2">
    <location>
        <begin position="57"/>
        <end position="165"/>
    </location>
</feature>
<dbReference type="RefSeq" id="WP_118381632.1">
    <property type="nucleotide sequence ID" value="NZ_CABJFJ010000019.1"/>
</dbReference>
<dbReference type="Gene3D" id="2.60.40.3050">
    <property type="match status" value="1"/>
</dbReference>
<comment type="caution">
    <text evidence="3">The sequence shown here is derived from an EMBL/GenBank/DDBJ whole genome shotgun (WGS) entry which is preliminary data.</text>
</comment>
<accession>A0A414B2H1</accession>
<dbReference type="Pfam" id="PF12892">
    <property type="entry name" value="FctA"/>
    <property type="match status" value="1"/>
</dbReference>
<dbReference type="EMBL" id="QSID01000019">
    <property type="protein sequence ID" value="RHC60763.1"/>
    <property type="molecule type" value="Genomic_DNA"/>
</dbReference>
<reference evidence="3 4" key="1">
    <citation type="submission" date="2018-08" db="EMBL/GenBank/DDBJ databases">
        <title>A genome reference for cultivated species of the human gut microbiota.</title>
        <authorList>
            <person name="Zou Y."/>
            <person name="Xue W."/>
            <person name="Luo G."/>
        </authorList>
    </citation>
    <scope>NUCLEOTIDE SEQUENCE [LARGE SCALE GENOMIC DNA]</scope>
    <source>
        <strain evidence="3 4">AM34-3LB</strain>
    </source>
</reference>
<keyword evidence="4" id="KW-1185">Reference proteome</keyword>
<evidence type="ECO:0000313" key="4">
    <source>
        <dbReference type="Proteomes" id="UP000284621"/>
    </source>
</evidence>
<dbReference type="InterPro" id="IPR022464">
    <property type="entry name" value="Strep_pil_isopept_link"/>
</dbReference>
<name>A0A414B2H1_9FIRM</name>
<protein>
    <submittedName>
        <fullName evidence="3">LPXTG cell wall anchor domain-containing protein</fullName>
    </submittedName>
</protein>
<evidence type="ECO:0000313" key="3">
    <source>
        <dbReference type="EMBL" id="RHC60763.1"/>
    </source>
</evidence>
<keyword evidence="1" id="KW-0812">Transmembrane</keyword>
<dbReference type="AlphaFoldDB" id="A0A414B2H1"/>
<sequence>MKRSKIKGKRIWIWGVLSTTLAIIFLFSVKMTAVYAAEGEWECTIAIPVSVEMKGNIKSEVFEYALEPADENSSTEAVFSEVEVTQEGITKGSFEEMRYTRPGDYKYTVYQLKGESKDIIYDGSVYEVTVRIVNTQEDGLAAEVWAVKDQSDQKTDEIKFINQYKETTTATTEAINNTIHHTITNTITKSSIGTSSPKTGDKSNVMLWGGIAILSGLCVFFFIFEGKRRKTEE</sequence>
<dbReference type="Proteomes" id="UP000284621">
    <property type="component" value="Unassembled WGS sequence"/>
</dbReference>
<keyword evidence="1" id="KW-1133">Transmembrane helix</keyword>
<dbReference type="InterPro" id="IPR038174">
    <property type="entry name" value="Strep_pil_link_sf"/>
</dbReference>
<evidence type="ECO:0000256" key="1">
    <source>
        <dbReference type="SAM" id="Phobius"/>
    </source>
</evidence>
<keyword evidence="1" id="KW-0472">Membrane</keyword>
<evidence type="ECO:0000259" key="2">
    <source>
        <dbReference type="Pfam" id="PF12892"/>
    </source>
</evidence>